<accession>A0AA39V785</accession>
<organism evidence="3 4">
    <name type="scientific">Cladonia borealis</name>
    <dbReference type="NCBI Taxonomy" id="184061"/>
    <lineage>
        <taxon>Eukaryota</taxon>
        <taxon>Fungi</taxon>
        <taxon>Dikarya</taxon>
        <taxon>Ascomycota</taxon>
        <taxon>Pezizomycotina</taxon>
        <taxon>Lecanoromycetes</taxon>
        <taxon>OSLEUM clade</taxon>
        <taxon>Lecanoromycetidae</taxon>
        <taxon>Lecanorales</taxon>
        <taxon>Lecanorineae</taxon>
        <taxon>Cladoniaceae</taxon>
        <taxon>Cladonia</taxon>
    </lineage>
</organism>
<dbReference type="Proteomes" id="UP001166286">
    <property type="component" value="Unassembled WGS sequence"/>
</dbReference>
<evidence type="ECO:0000259" key="2">
    <source>
        <dbReference type="Pfam" id="PF17648"/>
    </source>
</evidence>
<dbReference type="AlphaFoldDB" id="A0AA39V785"/>
<keyword evidence="1" id="KW-1133">Transmembrane helix</keyword>
<keyword evidence="1" id="KW-0812">Transmembrane</keyword>
<reference evidence="3" key="1">
    <citation type="submission" date="2023-03" db="EMBL/GenBank/DDBJ databases">
        <title>Complete genome of Cladonia borealis.</title>
        <authorList>
            <person name="Park H."/>
        </authorList>
    </citation>
    <scope>NUCLEOTIDE SEQUENCE</scope>
    <source>
        <strain evidence="3">ANT050790</strain>
    </source>
</reference>
<protein>
    <recommendedName>
        <fullName evidence="2">Luciferase domain-containing protein</fullName>
    </recommendedName>
</protein>
<dbReference type="Pfam" id="PF17648">
    <property type="entry name" value="Luciferase"/>
    <property type="match status" value="1"/>
</dbReference>
<feature type="domain" description="Luciferase" evidence="2">
    <location>
        <begin position="189"/>
        <end position="260"/>
    </location>
</feature>
<dbReference type="InterPro" id="IPR048273">
    <property type="entry name" value="Luciferase"/>
</dbReference>
<sequence length="274" mass="29669">MAAFLDHDTSNFSHLLTTPASKLSHLLYPTLLISILLPAYRFILKDYHAFLALGPGGTPSTFAGYLRVTYLRLFTISDPFQPPSLAQPTCPQGSYLQRLPQRLGPRPMTAGIAPHRQLNQKPSLDLHHAVRKALHSLVAGCPSLLRKGNSCFEKNGLALFLSAGLHSHPPDTTAHPAPSHLNPTCQDTGEICHLHATDSSMHLTLHPLDAALVIASGWGERHPLAGCSIHGKRLLPSGFVMVYAPREESEVATIMEIVKAGGWWVGGVDLGKSL</sequence>
<evidence type="ECO:0000313" key="4">
    <source>
        <dbReference type="Proteomes" id="UP001166286"/>
    </source>
</evidence>
<feature type="transmembrane region" description="Helical" evidence="1">
    <location>
        <begin position="26"/>
        <end position="44"/>
    </location>
</feature>
<name>A0AA39V785_9LECA</name>
<keyword evidence="1" id="KW-0472">Membrane</keyword>
<evidence type="ECO:0000256" key="1">
    <source>
        <dbReference type="SAM" id="Phobius"/>
    </source>
</evidence>
<evidence type="ECO:0000313" key="3">
    <source>
        <dbReference type="EMBL" id="KAK0509700.1"/>
    </source>
</evidence>
<gene>
    <name evidence="3" type="ORF">JMJ35_008094</name>
</gene>
<proteinExistence type="predicted"/>
<dbReference type="EMBL" id="JAFEKC020000018">
    <property type="protein sequence ID" value="KAK0509700.1"/>
    <property type="molecule type" value="Genomic_DNA"/>
</dbReference>
<keyword evidence="4" id="KW-1185">Reference proteome</keyword>
<dbReference type="PANTHER" id="PTHR38695">
    <property type="entry name" value="AMINO ACID PERMEASE_ SLC12A DOMAIN-CONTAINING PROTEIN"/>
    <property type="match status" value="1"/>
</dbReference>
<dbReference type="PANTHER" id="PTHR38695:SF1">
    <property type="entry name" value="AMINO ACID PERMEASE_ SLC12A DOMAIN-CONTAINING PROTEIN"/>
    <property type="match status" value="1"/>
</dbReference>
<dbReference type="InterPro" id="IPR040841">
    <property type="entry name" value="Luciferase_dom"/>
</dbReference>
<comment type="caution">
    <text evidence="3">The sequence shown here is derived from an EMBL/GenBank/DDBJ whole genome shotgun (WGS) entry which is preliminary data.</text>
</comment>